<dbReference type="GO" id="GO:0022904">
    <property type="term" value="P:respiratory electron transport chain"/>
    <property type="evidence" value="ECO:0007669"/>
    <property type="project" value="TreeGrafter"/>
</dbReference>
<dbReference type="InterPro" id="IPR016166">
    <property type="entry name" value="FAD-bd_PCMH"/>
</dbReference>
<evidence type="ECO:0000313" key="7">
    <source>
        <dbReference type="EMBL" id="KDB50386.1"/>
    </source>
</evidence>
<evidence type="ECO:0000313" key="8">
    <source>
        <dbReference type="Proteomes" id="UP000026714"/>
    </source>
</evidence>
<keyword evidence="5" id="KW-0560">Oxidoreductase</keyword>
<dbReference type="PATRIC" id="fig|1286631.3.peg.3907"/>
<dbReference type="GO" id="GO:0016491">
    <property type="term" value="F:oxidoreductase activity"/>
    <property type="evidence" value="ECO:0007669"/>
    <property type="project" value="UniProtKB-KW"/>
</dbReference>
<evidence type="ECO:0000259" key="6">
    <source>
        <dbReference type="PROSITE" id="PS51387"/>
    </source>
</evidence>
<dbReference type="InterPro" id="IPR016169">
    <property type="entry name" value="FAD-bd_PCMH_sub2"/>
</dbReference>
<dbReference type="SUPFAM" id="SSF56176">
    <property type="entry name" value="FAD-binding/transporter-associated domain-like"/>
    <property type="match status" value="1"/>
</dbReference>
<dbReference type="Gene3D" id="1.10.45.10">
    <property type="entry name" value="Vanillyl-alcohol Oxidase, Chain A, domain 4"/>
    <property type="match status" value="1"/>
</dbReference>
<dbReference type="Gene3D" id="3.30.43.10">
    <property type="entry name" value="Uridine Diphospho-n-acetylenolpyruvylglucosamine Reductase, domain 2"/>
    <property type="match status" value="1"/>
</dbReference>
<dbReference type="AlphaFoldDB" id="A0A059KG00"/>
<gene>
    <name evidence="7" type="ORF">X805_40160</name>
</gene>
<dbReference type="SUPFAM" id="SSF55103">
    <property type="entry name" value="FAD-linked oxidases, C-terminal domain"/>
    <property type="match status" value="1"/>
</dbReference>
<dbReference type="STRING" id="34103.SAMN05421778_1367"/>
<dbReference type="InterPro" id="IPR016171">
    <property type="entry name" value="Vanillyl_alc_oxidase_C-sub2"/>
</dbReference>
<comment type="similarity">
    <text evidence="2">Belongs to the FAD-binding oxidoreductase/transferase type 4 family.</text>
</comment>
<dbReference type="InterPro" id="IPR051264">
    <property type="entry name" value="FAD-oxidored/transferase_4"/>
</dbReference>
<dbReference type="PANTHER" id="PTHR43716">
    <property type="entry name" value="D-2-HYDROXYGLUTARATE DEHYDROGENASE, MITOCHONDRIAL"/>
    <property type="match status" value="1"/>
</dbReference>
<dbReference type="InterPro" id="IPR016164">
    <property type="entry name" value="FAD-linked_Oxase-like_C"/>
</dbReference>
<dbReference type="PANTHER" id="PTHR43716:SF2">
    <property type="entry name" value="BLL6224 PROTEIN"/>
    <property type="match status" value="1"/>
</dbReference>
<organism evidence="7 8">
    <name type="scientific">Sphaerotilus natans subsp. natans DSM 6575</name>
    <dbReference type="NCBI Taxonomy" id="1286631"/>
    <lineage>
        <taxon>Bacteria</taxon>
        <taxon>Pseudomonadati</taxon>
        <taxon>Pseudomonadota</taxon>
        <taxon>Betaproteobacteria</taxon>
        <taxon>Burkholderiales</taxon>
        <taxon>Sphaerotilaceae</taxon>
        <taxon>Sphaerotilus</taxon>
    </lineage>
</organism>
<dbReference type="InterPro" id="IPR016167">
    <property type="entry name" value="FAD-bd_PCMH_sub1"/>
</dbReference>
<comment type="cofactor">
    <cofactor evidence="1">
        <name>FAD</name>
        <dbReference type="ChEBI" id="CHEBI:57692"/>
    </cofactor>
</comment>
<sequence length="476" mass="51267">MSVDGALLARRFADIIGGSRVLTDPEAMAAFQQDWRGRYRGSALAVLMPSSTQEVAALVKACVELQVAIVPQGGNTGLTGGAVAPDDRPAVILNLSRLNRIREVDARNNSLTVEAGCILAHAREAAEASQRQFPLLLGSVGSCEIGGLVSTNAGGTGVLRYGNMRELVLGLEVVLPDGRVWDGLRALRKDNAGYDLKQLFIGAEGTLGIVTAAVLKLHPQLNVSATAMVALAGVRQAVDLLRFMQEQVGNRIEAFEIMSRRQIELVLQHGHGLQSPMALDSPWYVLMEIADSSSQWDAVAELERTLEAAFDHDLLSDAVVATDVAKARRIWELRHNLSEANRHAGFTVSNDTSVPVSRLPEFIDRVTERIEQQLAGAQVCHAGHIGDGNIHVIAVLSRAVHATAEQCEAAATQVNLIVHAASVELGGSISAEHGIGRMHVARLERFKPALDLQMMRTLKQAFDPMNLMNPGKILRA</sequence>
<protein>
    <submittedName>
        <fullName evidence="7">FAD linked oxidase domain-containing protein</fullName>
    </submittedName>
</protein>
<dbReference type="Pfam" id="PF02913">
    <property type="entry name" value="FAD-oxidase_C"/>
    <property type="match status" value="1"/>
</dbReference>
<comment type="caution">
    <text evidence="7">The sequence shown here is derived from an EMBL/GenBank/DDBJ whole genome shotgun (WGS) entry which is preliminary data.</text>
</comment>
<dbReference type="InterPro" id="IPR036318">
    <property type="entry name" value="FAD-bd_PCMH-like_sf"/>
</dbReference>
<dbReference type="Pfam" id="PF01565">
    <property type="entry name" value="FAD_binding_4"/>
    <property type="match status" value="1"/>
</dbReference>
<dbReference type="PROSITE" id="PS51387">
    <property type="entry name" value="FAD_PCMH"/>
    <property type="match status" value="1"/>
</dbReference>
<dbReference type="InterPro" id="IPR004113">
    <property type="entry name" value="FAD-bd_oxidored_4_C"/>
</dbReference>
<dbReference type="Gene3D" id="3.30.465.10">
    <property type="match status" value="1"/>
</dbReference>
<dbReference type="Proteomes" id="UP000026714">
    <property type="component" value="Unassembled WGS sequence"/>
</dbReference>
<name>A0A059KG00_9BURK</name>
<keyword evidence="4" id="KW-0274">FAD</keyword>
<evidence type="ECO:0000256" key="1">
    <source>
        <dbReference type="ARBA" id="ARBA00001974"/>
    </source>
</evidence>
<dbReference type="FunFam" id="1.10.45.10:FF:000001">
    <property type="entry name" value="D-lactate dehydrogenase mitochondrial"/>
    <property type="match status" value="1"/>
</dbReference>
<dbReference type="InterPro" id="IPR006094">
    <property type="entry name" value="Oxid_FAD_bind_N"/>
</dbReference>
<dbReference type="Gene3D" id="3.30.70.2190">
    <property type="match status" value="1"/>
</dbReference>
<dbReference type="EMBL" id="AZRA01000146">
    <property type="protein sequence ID" value="KDB50386.1"/>
    <property type="molecule type" value="Genomic_DNA"/>
</dbReference>
<dbReference type="GO" id="GO:0071949">
    <property type="term" value="F:FAD binding"/>
    <property type="evidence" value="ECO:0007669"/>
    <property type="project" value="InterPro"/>
</dbReference>
<feature type="domain" description="FAD-binding PCMH-type" evidence="6">
    <location>
        <begin position="39"/>
        <end position="220"/>
    </location>
</feature>
<evidence type="ECO:0000256" key="2">
    <source>
        <dbReference type="ARBA" id="ARBA00008000"/>
    </source>
</evidence>
<proteinExistence type="inferred from homology"/>
<dbReference type="RefSeq" id="WP_037485965.1">
    <property type="nucleotide sequence ID" value="NZ_AZRA01000146.1"/>
</dbReference>
<evidence type="ECO:0000256" key="5">
    <source>
        <dbReference type="ARBA" id="ARBA00023002"/>
    </source>
</evidence>
<dbReference type="eggNOG" id="COG0277">
    <property type="taxonomic scope" value="Bacteria"/>
</dbReference>
<accession>A0A059KG00</accession>
<dbReference type="FunFam" id="3.30.70.2740:FF:000001">
    <property type="entry name" value="D-lactate dehydrogenase mitochondrial"/>
    <property type="match status" value="1"/>
</dbReference>
<keyword evidence="3" id="KW-0285">Flavoprotein</keyword>
<evidence type="ECO:0000256" key="4">
    <source>
        <dbReference type="ARBA" id="ARBA00022827"/>
    </source>
</evidence>
<reference evidence="7 8" key="1">
    <citation type="journal article" date="2014" name="FEMS Microbiol. Ecol.">
        <title>Sphaerotilus natans encrusted with nanoball-shaped Fe(III) oxide minerals formed by nitrate-reducing mixotrophic Fe(II) oxidation.</title>
        <authorList>
            <person name="Park S."/>
            <person name="Kim D.H."/>
            <person name="Lee J.H."/>
            <person name="Hur H.G."/>
        </authorList>
    </citation>
    <scope>NUCLEOTIDE SEQUENCE [LARGE SCALE GENOMIC DNA]</scope>
    <source>
        <strain evidence="7 8">DSM 6575</strain>
    </source>
</reference>
<keyword evidence="8" id="KW-1185">Reference proteome</keyword>
<dbReference type="Gene3D" id="3.30.70.2740">
    <property type="match status" value="1"/>
</dbReference>
<evidence type="ECO:0000256" key="3">
    <source>
        <dbReference type="ARBA" id="ARBA00022630"/>
    </source>
</evidence>